<dbReference type="Gene3D" id="3.40.50.1580">
    <property type="entry name" value="Nucleoside phosphorylase domain"/>
    <property type="match status" value="1"/>
</dbReference>
<dbReference type="PANTHER" id="PTHR43691">
    <property type="entry name" value="URIDINE PHOSPHORYLASE"/>
    <property type="match status" value="1"/>
</dbReference>
<accession>A0A1H8D5Q5</accession>
<feature type="domain" description="Nucleoside phosphorylase" evidence="4">
    <location>
        <begin position="20"/>
        <end position="240"/>
    </location>
</feature>
<dbReference type="AlphaFoldDB" id="A0A1H8D5Q5"/>
<evidence type="ECO:0000313" key="5">
    <source>
        <dbReference type="EMBL" id="SEN02516.1"/>
    </source>
</evidence>
<proteinExistence type="predicted"/>
<dbReference type="PANTHER" id="PTHR43691:SF11">
    <property type="entry name" value="FI09636P-RELATED"/>
    <property type="match status" value="1"/>
</dbReference>
<dbReference type="OrthoDB" id="9772602at2"/>
<dbReference type="InterPro" id="IPR000845">
    <property type="entry name" value="Nucleoside_phosphorylase_d"/>
</dbReference>
<keyword evidence="6" id="KW-1185">Reference proteome</keyword>
<name>A0A1H8D5Q5_9FIRM</name>
<dbReference type="Pfam" id="PF01048">
    <property type="entry name" value="PNP_UDP_1"/>
    <property type="match status" value="1"/>
</dbReference>
<reference evidence="5 6" key="1">
    <citation type="submission" date="2016-10" db="EMBL/GenBank/DDBJ databases">
        <authorList>
            <person name="de Groot N.N."/>
        </authorList>
    </citation>
    <scope>NUCLEOTIDE SEQUENCE [LARGE SCALE GENOMIC DNA]</scope>
    <source>
        <strain evidence="5 6">CGMCC 1.5070</strain>
    </source>
</reference>
<evidence type="ECO:0000256" key="1">
    <source>
        <dbReference type="ARBA" id="ARBA00011888"/>
    </source>
</evidence>
<sequence length="246" mass="25891">MSEQKKFPCIQVAAGEIHPRVITCGDPARAERIAGMLANSKCLAKNREYWTYIGEYKGVPVTITSHGVGCGGAAIAFESLWRAGAKVIIRVGTCGGMQPEVTAGSIVVATAACREEGVTEKMIPLSYPAIADTDVVCALLNSAEQNGVDVHKGIVLTQALFYPSFIESTVKLYAKAGVKAMENEVASLLVVSSLHGVKAGAIIAADAPAFELVGVEGYEPDTDKVKKAVEDQIKIALDAIIAVKLD</sequence>
<dbReference type="SUPFAM" id="SSF53167">
    <property type="entry name" value="Purine and uridine phosphorylases"/>
    <property type="match status" value="1"/>
</dbReference>
<evidence type="ECO:0000259" key="4">
    <source>
        <dbReference type="Pfam" id="PF01048"/>
    </source>
</evidence>
<dbReference type="GO" id="GO:0006218">
    <property type="term" value="P:uridine catabolic process"/>
    <property type="evidence" value="ECO:0007669"/>
    <property type="project" value="TreeGrafter"/>
</dbReference>
<organism evidence="5 6">
    <name type="scientific">Hydrogenoanaerobacterium saccharovorans</name>
    <dbReference type="NCBI Taxonomy" id="474960"/>
    <lineage>
        <taxon>Bacteria</taxon>
        <taxon>Bacillati</taxon>
        <taxon>Bacillota</taxon>
        <taxon>Clostridia</taxon>
        <taxon>Eubacteriales</taxon>
        <taxon>Oscillospiraceae</taxon>
        <taxon>Hydrogenoanaerobacterium</taxon>
    </lineage>
</organism>
<dbReference type="InterPro" id="IPR035994">
    <property type="entry name" value="Nucleoside_phosphorylase_sf"/>
</dbReference>
<evidence type="ECO:0000313" key="6">
    <source>
        <dbReference type="Proteomes" id="UP000199158"/>
    </source>
</evidence>
<dbReference type="Proteomes" id="UP000199158">
    <property type="component" value="Unassembled WGS sequence"/>
</dbReference>
<dbReference type="STRING" id="474960.SAMN05216180_2527"/>
<protein>
    <recommendedName>
        <fullName evidence="2">Uridine phosphorylase</fullName>
        <ecNumber evidence="1">2.4.2.3</ecNumber>
    </recommendedName>
</protein>
<dbReference type="GO" id="GO:0005829">
    <property type="term" value="C:cytosol"/>
    <property type="evidence" value="ECO:0007669"/>
    <property type="project" value="TreeGrafter"/>
</dbReference>
<dbReference type="GO" id="GO:0004850">
    <property type="term" value="F:uridine phosphorylase activity"/>
    <property type="evidence" value="ECO:0007669"/>
    <property type="project" value="UniProtKB-EC"/>
</dbReference>
<evidence type="ECO:0000256" key="3">
    <source>
        <dbReference type="ARBA" id="ARBA00048447"/>
    </source>
</evidence>
<gene>
    <name evidence="5" type="ORF">SAMN05216180_2527</name>
</gene>
<dbReference type="CDD" id="cd17767">
    <property type="entry name" value="UP_EcUdp-like"/>
    <property type="match status" value="1"/>
</dbReference>
<dbReference type="EC" id="2.4.2.3" evidence="1"/>
<evidence type="ECO:0000256" key="2">
    <source>
        <dbReference type="ARBA" id="ARBA00021980"/>
    </source>
</evidence>
<dbReference type="EMBL" id="FOCG01000002">
    <property type="protein sequence ID" value="SEN02516.1"/>
    <property type="molecule type" value="Genomic_DNA"/>
</dbReference>
<dbReference type="RefSeq" id="WP_092755703.1">
    <property type="nucleotide sequence ID" value="NZ_FOCG01000002.1"/>
</dbReference>
<comment type="catalytic activity">
    <reaction evidence="3">
        <text>uridine + phosphate = alpha-D-ribose 1-phosphate + uracil</text>
        <dbReference type="Rhea" id="RHEA:24388"/>
        <dbReference type="ChEBI" id="CHEBI:16704"/>
        <dbReference type="ChEBI" id="CHEBI:17568"/>
        <dbReference type="ChEBI" id="CHEBI:43474"/>
        <dbReference type="ChEBI" id="CHEBI:57720"/>
        <dbReference type="EC" id="2.4.2.3"/>
    </reaction>
</comment>